<dbReference type="InterPro" id="IPR023302">
    <property type="entry name" value="Pept_S9A_N"/>
</dbReference>
<dbReference type="GO" id="GO:0005829">
    <property type="term" value="C:cytosol"/>
    <property type="evidence" value="ECO:0007669"/>
    <property type="project" value="TreeGrafter"/>
</dbReference>
<sequence>MLTLRKDWHRANQSYPSGALVAVKLNRGELGAAQLLFAPDETQALESVETTKRFVVASLLENVQGRLKAWRFADSKWQEAELPHLPSGALEMTDQPWGGDVVYLAASDFTTPLTLFALDLNVMELTVMRLQPQQFVSDGIEVRQFWAVSSDGERIPYFHVGKNAAPDTPTLVYTYGGFGIPELPHYLGSVGKYWLEEGNAFVLANIRGGGEFGPRWHQAAQGISKHKSVDDLLAVVRDLSERGMSSPKHIGLQGGSNGGLITAAAFVREPQSIGALVCEVPLTDMIRYPLLSAGSSWTDEYGNPQKYEACKRRLGELSPYHNLSDGIDYPPALITTSLSDDRVHPAHALKFYAKLRETSPQSWLYSPDGGGHAGNGTQRESADKLACVLLFLKEFLG</sequence>
<dbReference type="InterPro" id="IPR002470">
    <property type="entry name" value="Peptidase_S9A"/>
</dbReference>
<dbReference type="EC" id="3.4.21.26" evidence="6"/>
<feature type="domain" description="Peptidase S9 prolyl oligopeptidase catalytic" evidence="4">
    <location>
        <begin position="193"/>
        <end position="396"/>
    </location>
</feature>
<dbReference type="EMBL" id="UGRI01000001">
    <property type="protein sequence ID" value="SUA24899.1"/>
    <property type="molecule type" value="Genomic_DNA"/>
</dbReference>
<dbReference type="Pfam" id="PF00326">
    <property type="entry name" value="Peptidase_S9"/>
    <property type="match status" value="1"/>
</dbReference>
<organism evidence="6">
    <name type="scientific">Neisseria gonorrhoeae</name>
    <dbReference type="NCBI Taxonomy" id="485"/>
    <lineage>
        <taxon>Bacteria</taxon>
        <taxon>Pseudomonadati</taxon>
        <taxon>Pseudomonadota</taxon>
        <taxon>Betaproteobacteria</taxon>
        <taxon>Neisseriales</taxon>
        <taxon>Neisseriaceae</taxon>
        <taxon>Neisseria</taxon>
    </lineage>
</organism>
<dbReference type="Gene3D" id="3.40.50.1820">
    <property type="entry name" value="alpha/beta hydrolase"/>
    <property type="match status" value="1"/>
</dbReference>
<dbReference type="Gene3D" id="2.130.10.120">
    <property type="entry name" value="Prolyl oligopeptidase, N-terminal domain"/>
    <property type="match status" value="1"/>
</dbReference>
<dbReference type="InterPro" id="IPR029058">
    <property type="entry name" value="AB_hydrolase_fold"/>
</dbReference>
<evidence type="ECO:0000259" key="4">
    <source>
        <dbReference type="Pfam" id="PF00326"/>
    </source>
</evidence>
<dbReference type="PRINTS" id="PR00862">
    <property type="entry name" value="PROLIGOPTASE"/>
</dbReference>
<evidence type="ECO:0000256" key="1">
    <source>
        <dbReference type="ARBA" id="ARBA00022670"/>
    </source>
</evidence>
<gene>
    <name evidence="6" type="ORF">NCTC11421_02906</name>
</gene>
<dbReference type="GO" id="GO:0006508">
    <property type="term" value="P:proteolysis"/>
    <property type="evidence" value="ECO:0007669"/>
    <property type="project" value="UniProtKB-KW"/>
</dbReference>
<keyword evidence="1" id="KW-0645">Protease</keyword>
<evidence type="ECO:0000259" key="5">
    <source>
        <dbReference type="Pfam" id="PF02897"/>
    </source>
</evidence>
<dbReference type="Pfam" id="PF02897">
    <property type="entry name" value="Peptidase_S9_N"/>
    <property type="match status" value="1"/>
</dbReference>
<dbReference type="InterPro" id="IPR051167">
    <property type="entry name" value="Prolyl_oligopep/macrocyclase"/>
</dbReference>
<keyword evidence="2 6" id="KW-0378">Hydrolase</keyword>
<reference evidence="6" key="1">
    <citation type="submission" date="2018-06" db="EMBL/GenBank/DDBJ databases">
        <authorList>
            <consortium name="Pathogen Informatics"/>
            <person name="Doyle S."/>
        </authorList>
    </citation>
    <scope>NUCLEOTIDE SEQUENCE [LARGE SCALE GENOMIC DNA]</scope>
    <source>
        <strain evidence="6">NCTC11421</strain>
    </source>
</reference>
<dbReference type="GO" id="GO:0004252">
    <property type="term" value="F:serine-type endopeptidase activity"/>
    <property type="evidence" value="ECO:0007669"/>
    <property type="project" value="UniProtKB-EC"/>
</dbReference>
<keyword evidence="3" id="KW-0720">Serine protease</keyword>
<dbReference type="PANTHER" id="PTHR42881">
    <property type="entry name" value="PROLYL ENDOPEPTIDASE"/>
    <property type="match status" value="1"/>
</dbReference>
<protein>
    <submittedName>
        <fullName evidence="6">Prolyl endopeptidase</fullName>
        <ecNumber evidence="6">3.4.21.26</ecNumber>
    </submittedName>
</protein>
<dbReference type="SUPFAM" id="SSF53474">
    <property type="entry name" value="alpha/beta-Hydrolases"/>
    <property type="match status" value="1"/>
</dbReference>
<dbReference type="InterPro" id="IPR001375">
    <property type="entry name" value="Peptidase_S9_cat"/>
</dbReference>
<evidence type="ECO:0000313" key="6">
    <source>
        <dbReference type="EMBL" id="SUA24899.1"/>
    </source>
</evidence>
<dbReference type="GO" id="GO:0070012">
    <property type="term" value="F:oligopeptidase activity"/>
    <property type="evidence" value="ECO:0007669"/>
    <property type="project" value="TreeGrafter"/>
</dbReference>
<name>A0A378W0I2_NEIGO</name>
<dbReference type="PANTHER" id="PTHR42881:SF13">
    <property type="entry name" value="PROLYL ENDOPEPTIDASE"/>
    <property type="match status" value="1"/>
</dbReference>
<evidence type="ECO:0000256" key="2">
    <source>
        <dbReference type="ARBA" id="ARBA00022801"/>
    </source>
</evidence>
<accession>A0A378W0I2</accession>
<evidence type="ECO:0000256" key="3">
    <source>
        <dbReference type="ARBA" id="ARBA00022825"/>
    </source>
</evidence>
<dbReference type="AlphaFoldDB" id="A0A378W0I2"/>
<dbReference type="SUPFAM" id="SSF50993">
    <property type="entry name" value="Peptidase/esterase 'gauge' domain"/>
    <property type="match status" value="1"/>
</dbReference>
<proteinExistence type="predicted"/>
<feature type="domain" description="Peptidase S9A N-terminal" evidence="5">
    <location>
        <begin position="10"/>
        <end position="129"/>
    </location>
</feature>